<gene>
    <name evidence="1" type="ORF">HHL10_22660</name>
</gene>
<evidence type="ECO:0000313" key="2">
    <source>
        <dbReference type="Proteomes" id="UP000574067"/>
    </source>
</evidence>
<organism evidence="1 2">
    <name type="scientific">Azohydromonas caseinilytica</name>
    <dbReference type="NCBI Taxonomy" id="2728836"/>
    <lineage>
        <taxon>Bacteria</taxon>
        <taxon>Pseudomonadati</taxon>
        <taxon>Pseudomonadota</taxon>
        <taxon>Betaproteobacteria</taxon>
        <taxon>Burkholderiales</taxon>
        <taxon>Sphaerotilaceae</taxon>
        <taxon>Azohydromonas</taxon>
    </lineage>
</organism>
<dbReference type="RefSeq" id="WP_169162677.1">
    <property type="nucleotide sequence ID" value="NZ_JABBFW010000022.1"/>
</dbReference>
<proteinExistence type="predicted"/>
<keyword evidence="2" id="KW-1185">Reference proteome</keyword>
<dbReference type="SUPFAM" id="SSF56784">
    <property type="entry name" value="HAD-like"/>
    <property type="match status" value="1"/>
</dbReference>
<sequence length="605" mass="66688">MRLTHASDLLRLVRRLPSLRVLSIDLFDTLVYRRVNDPTDVFRLQYRQGAGRGLLGAMSEADWLRERKDTEHRLARAAAPHEIQLAEVYADIQRRLGLSDEAAAALLALELDIERSVIAPYEEVVDALAQIRRAGVEVVVLTDTYLPPAFIRDVIGKLLRCPATVLCSSETQAPKRTGLAFQELLRRYGPRGVLHVGDNLNVDVRRARRVGVRGVQTLWARQRWSQEHAWLAQYAHARGLCAWRTPHDAAPGEADSASVARATLAQRWAVVLADFTLALREEARRVGATDIWFLSRDCESIWQAVSSLPGFFDDRHGRYVLCSRASGYPVMAARQDARFARWTGRAATPADVAAGESAIAYYGAQLRPQTRHVLLVDMGWKGRLQAAIAAALPQVRVSGFYFSLEPGAEVEAQVNGSTFLPWNPQVFNQAVVEALAGFREASCEGFAQATDGTLLPRLRSRLDDVAPADYCRELRESLGLLLEGAPRGRAPDPGALRREAVARVCAYPDAATATALRTWAVATRSDASDAASLVDGGGTSWLARLLCRPVPGNVWPRGAVWSLTGSSRMVRLLHAAHDAQLLLRRRLKPLLRPGRLPTRAAAQAR</sequence>
<keyword evidence="1" id="KW-0378">Hydrolase</keyword>
<dbReference type="Gene3D" id="3.40.50.1000">
    <property type="entry name" value="HAD superfamily/HAD-like"/>
    <property type="match status" value="1"/>
</dbReference>
<dbReference type="AlphaFoldDB" id="A0A848FC48"/>
<name>A0A848FC48_9BURK</name>
<dbReference type="Pfam" id="PF00702">
    <property type="entry name" value="Hydrolase"/>
    <property type="match status" value="1"/>
</dbReference>
<dbReference type="InterPro" id="IPR023214">
    <property type="entry name" value="HAD_sf"/>
</dbReference>
<evidence type="ECO:0000313" key="1">
    <source>
        <dbReference type="EMBL" id="NML17777.1"/>
    </source>
</evidence>
<comment type="caution">
    <text evidence="1">The sequence shown here is derived from an EMBL/GenBank/DDBJ whole genome shotgun (WGS) entry which is preliminary data.</text>
</comment>
<dbReference type="InterPro" id="IPR036412">
    <property type="entry name" value="HAD-like_sf"/>
</dbReference>
<dbReference type="CDD" id="cd01427">
    <property type="entry name" value="HAD_like"/>
    <property type="match status" value="1"/>
</dbReference>
<protein>
    <submittedName>
        <fullName evidence="1">HAD family hydrolase</fullName>
    </submittedName>
</protein>
<accession>A0A848FC48</accession>
<reference evidence="1 2" key="1">
    <citation type="submission" date="2020-04" db="EMBL/GenBank/DDBJ databases">
        <title>Azohydromonas sp. isolated from soil.</title>
        <authorList>
            <person name="Dahal R.H."/>
        </authorList>
    </citation>
    <scope>NUCLEOTIDE SEQUENCE [LARGE SCALE GENOMIC DNA]</scope>
    <source>
        <strain evidence="1 2">G-1-1-14</strain>
    </source>
</reference>
<dbReference type="GO" id="GO:0016787">
    <property type="term" value="F:hydrolase activity"/>
    <property type="evidence" value="ECO:0007669"/>
    <property type="project" value="UniProtKB-KW"/>
</dbReference>
<dbReference type="Proteomes" id="UP000574067">
    <property type="component" value="Unassembled WGS sequence"/>
</dbReference>
<dbReference type="EMBL" id="JABBFW010000022">
    <property type="protein sequence ID" value="NML17777.1"/>
    <property type="molecule type" value="Genomic_DNA"/>
</dbReference>